<dbReference type="SUPFAM" id="SSF53448">
    <property type="entry name" value="Nucleotide-diphospho-sugar transferases"/>
    <property type="match status" value="1"/>
</dbReference>
<dbReference type="PANTHER" id="PTHR43646">
    <property type="entry name" value="GLYCOSYLTRANSFERASE"/>
    <property type="match status" value="1"/>
</dbReference>
<feature type="transmembrane region" description="Helical" evidence="6">
    <location>
        <begin position="400"/>
        <end position="425"/>
    </location>
</feature>
<evidence type="ECO:0000313" key="9">
    <source>
        <dbReference type="Proteomes" id="UP000593892"/>
    </source>
</evidence>
<keyword evidence="6" id="KW-0812">Transmembrane</keyword>
<dbReference type="Pfam" id="PF00535">
    <property type="entry name" value="Glycos_transf_2"/>
    <property type="match status" value="1"/>
</dbReference>
<dbReference type="GO" id="GO:0005886">
    <property type="term" value="C:plasma membrane"/>
    <property type="evidence" value="ECO:0007669"/>
    <property type="project" value="UniProtKB-SubCell"/>
</dbReference>
<proteinExistence type="predicted"/>
<reference evidence="8 9" key="1">
    <citation type="submission" date="2020-10" db="EMBL/GenBank/DDBJ databases">
        <title>Complete genome sequence of Paludibaculum fermentans P105T, a facultatively anaerobic acidobacterium capable of dissimilatory Fe(III) reduction.</title>
        <authorList>
            <person name="Dedysh S.N."/>
            <person name="Beletsky A.V."/>
            <person name="Kulichevskaya I.S."/>
            <person name="Mardanov A.V."/>
            <person name="Ravin N.V."/>
        </authorList>
    </citation>
    <scope>NUCLEOTIDE SEQUENCE [LARGE SCALE GENOMIC DNA]</scope>
    <source>
        <strain evidence="8 9">P105</strain>
    </source>
</reference>
<keyword evidence="9" id="KW-1185">Reference proteome</keyword>
<dbReference type="RefSeq" id="WP_194451044.1">
    <property type="nucleotide sequence ID" value="NZ_CP063849.1"/>
</dbReference>
<dbReference type="InterPro" id="IPR029044">
    <property type="entry name" value="Nucleotide-diphossugar_trans"/>
</dbReference>
<feature type="transmembrane region" description="Helical" evidence="6">
    <location>
        <begin position="295"/>
        <end position="313"/>
    </location>
</feature>
<evidence type="ECO:0000256" key="2">
    <source>
        <dbReference type="ARBA" id="ARBA00022475"/>
    </source>
</evidence>
<dbReference type="EMBL" id="CP063849">
    <property type="protein sequence ID" value="QOY89382.1"/>
    <property type="molecule type" value="Genomic_DNA"/>
</dbReference>
<keyword evidence="5 6" id="KW-0472">Membrane</keyword>
<feature type="domain" description="Glycosyltransferase 2-like" evidence="7">
    <location>
        <begin position="9"/>
        <end position="162"/>
    </location>
</feature>
<evidence type="ECO:0000256" key="4">
    <source>
        <dbReference type="ARBA" id="ARBA00022679"/>
    </source>
</evidence>
<protein>
    <submittedName>
        <fullName evidence="8">Glycosyltransferase family 2 protein</fullName>
    </submittedName>
</protein>
<feature type="transmembrane region" description="Helical" evidence="6">
    <location>
        <begin position="319"/>
        <end position="336"/>
    </location>
</feature>
<comment type="subcellular location">
    <subcellularLocation>
        <location evidence="1">Cell membrane</location>
    </subcellularLocation>
</comment>
<sequence length="447" mass="50598">MSAIAPKLTVIIPVYNGSAVLTQALTALTASRVKPYELLVVDDGSTDDSAAVAERYWARVLHTEKQSGPAHARNLGAQSATGDVLFFLDADVCVHPNTMELVSDAFADAGLDALIGSYDDDPAEPDFLSQYKNLMHCFVHHTSRSEACTFWSGCGAIRREVFFAYSGFNESYDRPAIEDIELGYRLTEAGRRIVLDRNVQVKHLKRWSFWNLLKTDIFDRGIPWTELILRDKHMPNDLNIQLSQRVSVALVYVLTLFGMACSIYWRGYFLTPLFAFVFFLLGRYWLDGAAKRSKAVLLTMFGTGLLIVGLAWWHRMMGIIPLVVLTFPALLLRHRYELKHGTRGLMLKIVTVLYFVLALAVIGKYLPHHPLALPAALILLLVLVLNSQFYIFLAEKRGRWFTLAAIPFHLLYHFYNGLSFAMGLVRHTWRHAFQRSTVQATSDHGQR</sequence>
<evidence type="ECO:0000313" key="8">
    <source>
        <dbReference type="EMBL" id="QOY89382.1"/>
    </source>
</evidence>
<dbReference type="GO" id="GO:0016757">
    <property type="term" value="F:glycosyltransferase activity"/>
    <property type="evidence" value="ECO:0007669"/>
    <property type="project" value="UniProtKB-KW"/>
</dbReference>
<evidence type="ECO:0000256" key="5">
    <source>
        <dbReference type="ARBA" id="ARBA00023136"/>
    </source>
</evidence>
<organism evidence="8 9">
    <name type="scientific">Paludibaculum fermentans</name>
    <dbReference type="NCBI Taxonomy" id="1473598"/>
    <lineage>
        <taxon>Bacteria</taxon>
        <taxon>Pseudomonadati</taxon>
        <taxon>Acidobacteriota</taxon>
        <taxon>Terriglobia</taxon>
        <taxon>Bryobacterales</taxon>
        <taxon>Bryobacteraceae</taxon>
        <taxon>Paludibaculum</taxon>
    </lineage>
</organism>
<evidence type="ECO:0000256" key="6">
    <source>
        <dbReference type="SAM" id="Phobius"/>
    </source>
</evidence>
<dbReference type="Gene3D" id="3.90.550.10">
    <property type="entry name" value="Spore Coat Polysaccharide Biosynthesis Protein SpsA, Chain A"/>
    <property type="match status" value="1"/>
</dbReference>
<name>A0A7S7NT94_PALFE</name>
<feature type="transmembrane region" description="Helical" evidence="6">
    <location>
        <begin position="345"/>
        <end position="366"/>
    </location>
</feature>
<keyword evidence="4 8" id="KW-0808">Transferase</keyword>
<feature type="transmembrane region" description="Helical" evidence="6">
    <location>
        <begin position="271"/>
        <end position="286"/>
    </location>
</feature>
<dbReference type="CDD" id="cd00761">
    <property type="entry name" value="Glyco_tranf_GTA_type"/>
    <property type="match status" value="1"/>
</dbReference>
<dbReference type="InterPro" id="IPR001173">
    <property type="entry name" value="Glyco_trans_2-like"/>
</dbReference>
<keyword evidence="3" id="KW-0328">Glycosyltransferase</keyword>
<dbReference type="KEGG" id="pfer:IRI77_05350"/>
<evidence type="ECO:0000259" key="7">
    <source>
        <dbReference type="Pfam" id="PF00535"/>
    </source>
</evidence>
<dbReference type="PANTHER" id="PTHR43646:SF2">
    <property type="entry name" value="GLYCOSYLTRANSFERASE 2-LIKE DOMAIN-CONTAINING PROTEIN"/>
    <property type="match status" value="1"/>
</dbReference>
<gene>
    <name evidence="8" type="ORF">IRI77_05350</name>
</gene>
<keyword evidence="6" id="KW-1133">Transmembrane helix</keyword>
<dbReference type="Proteomes" id="UP000593892">
    <property type="component" value="Chromosome"/>
</dbReference>
<evidence type="ECO:0000256" key="3">
    <source>
        <dbReference type="ARBA" id="ARBA00022676"/>
    </source>
</evidence>
<keyword evidence="2" id="KW-1003">Cell membrane</keyword>
<dbReference type="AlphaFoldDB" id="A0A7S7NT94"/>
<accession>A0A7S7NT94</accession>
<feature type="transmembrane region" description="Helical" evidence="6">
    <location>
        <begin position="372"/>
        <end position="393"/>
    </location>
</feature>
<evidence type="ECO:0000256" key="1">
    <source>
        <dbReference type="ARBA" id="ARBA00004236"/>
    </source>
</evidence>